<feature type="region of interest" description="Disordered" evidence="1">
    <location>
        <begin position="185"/>
        <end position="225"/>
    </location>
</feature>
<comment type="caution">
    <text evidence="3">The sequence shown here is derived from an EMBL/GenBank/DDBJ whole genome shotgun (WGS) entry which is preliminary data.</text>
</comment>
<evidence type="ECO:0000313" key="3">
    <source>
        <dbReference type="EMBL" id="RVD85987.1"/>
    </source>
</evidence>
<reference evidence="3 4" key="1">
    <citation type="submission" date="2019-01" db="EMBL/GenBank/DDBJ databases">
        <title>Intercellular communication is required for trap formation in the nematode-trapping fungus Duddingtonia flagrans.</title>
        <authorList>
            <person name="Youssar L."/>
            <person name="Wernet V."/>
            <person name="Hensel N."/>
            <person name="Hildebrandt H.-G."/>
            <person name="Fischer R."/>
        </authorList>
    </citation>
    <scope>NUCLEOTIDE SEQUENCE [LARGE SCALE GENOMIC DNA]</scope>
    <source>
        <strain evidence="3 4">CBS H-5679</strain>
    </source>
</reference>
<feature type="domain" description="F-box" evidence="2">
    <location>
        <begin position="12"/>
        <end position="62"/>
    </location>
</feature>
<dbReference type="InterPro" id="IPR001810">
    <property type="entry name" value="F-box_dom"/>
</dbReference>
<gene>
    <name evidence="3" type="ORF">DFL_004284</name>
</gene>
<keyword evidence="4" id="KW-1185">Reference proteome</keyword>
<name>A0A437A4N2_ARTFL</name>
<dbReference type="Pfam" id="PF00646">
    <property type="entry name" value="F-box"/>
    <property type="match status" value="1"/>
</dbReference>
<dbReference type="InterPro" id="IPR036047">
    <property type="entry name" value="F-box-like_dom_sf"/>
</dbReference>
<sequence length="326" mass="37908">MPKPLHRPRNPTATLSALPPEILEQILLYLPPKPLLTRFRLICKSWTSLITTSTAPKYYSTTSTLLPTSERQIKWYQYLYDFNPVFLDVLYQFWKRLIPLWVKYKESEDSGEEEKDRVNVAFVREIEVLYLRYLHIFSTVPMLHPVYWETRQRVIPVNWGASKSRSEIVLDQEFDQEEASALATKEIESNGEYPEKDKEKEKEGGEREKQEQTPRSTAPKSKLHIPFAYPPRSIGFKPSDNCKRLLIYLCRFIFMYKPAYNGRSSAAARPETISTRIDIKVYCAWANKDLDTEVEGRTLSLLSYGSDGNRPVVSKFDVDDVATTIF</sequence>
<dbReference type="PROSITE" id="PS50181">
    <property type="entry name" value="FBOX"/>
    <property type="match status" value="1"/>
</dbReference>
<dbReference type="AlphaFoldDB" id="A0A437A4N2"/>
<evidence type="ECO:0000313" key="4">
    <source>
        <dbReference type="Proteomes" id="UP000283090"/>
    </source>
</evidence>
<dbReference type="RefSeq" id="XP_067491531.1">
    <property type="nucleotide sequence ID" value="XM_067633353.1"/>
</dbReference>
<dbReference type="GeneID" id="93586595"/>
<proteinExistence type="predicted"/>
<evidence type="ECO:0000259" key="2">
    <source>
        <dbReference type="PROSITE" id="PS50181"/>
    </source>
</evidence>
<dbReference type="Gene3D" id="1.20.1280.50">
    <property type="match status" value="1"/>
</dbReference>
<evidence type="ECO:0000256" key="1">
    <source>
        <dbReference type="SAM" id="MobiDB-lite"/>
    </source>
</evidence>
<dbReference type="OrthoDB" id="3800738at2759"/>
<organism evidence="3 4">
    <name type="scientific">Arthrobotrys flagrans</name>
    <name type="common">Nematode-trapping fungus</name>
    <name type="synonym">Trichothecium flagrans</name>
    <dbReference type="NCBI Taxonomy" id="97331"/>
    <lineage>
        <taxon>Eukaryota</taxon>
        <taxon>Fungi</taxon>
        <taxon>Dikarya</taxon>
        <taxon>Ascomycota</taxon>
        <taxon>Pezizomycotina</taxon>
        <taxon>Orbiliomycetes</taxon>
        <taxon>Orbiliales</taxon>
        <taxon>Orbiliaceae</taxon>
        <taxon>Arthrobotrys</taxon>
    </lineage>
</organism>
<protein>
    <recommendedName>
        <fullName evidence="2">F-box domain-containing protein</fullName>
    </recommendedName>
</protein>
<accession>A0A437A4N2</accession>
<feature type="compositionally biased region" description="Basic and acidic residues" evidence="1">
    <location>
        <begin position="185"/>
        <end position="212"/>
    </location>
</feature>
<dbReference type="VEuPathDB" id="FungiDB:DFL_004284"/>
<dbReference type="EMBL" id="SAEB01000006">
    <property type="protein sequence ID" value="RVD85987.1"/>
    <property type="molecule type" value="Genomic_DNA"/>
</dbReference>
<dbReference type="Proteomes" id="UP000283090">
    <property type="component" value="Unassembled WGS sequence"/>
</dbReference>
<dbReference type="SMART" id="SM00256">
    <property type="entry name" value="FBOX"/>
    <property type="match status" value="1"/>
</dbReference>
<dbReference type="SUPFAM" id="SSF81383">
    <property type="entry name" value="F-box domain"/>
    <property type="match status" value="1"/>
</dbReference>